<sequence>MEDMKAISKTGYGLLQFLKAVIQYCEILREVKPMQERVKKLEQELSDEVAMVDGMKDQVKLTQDELTNYSTQYQTLIDEKQILQEMLEQGERRLFTSDRLMIGLKSQLEKWSSDLNKLEVDKSKVVGNCLLSASFLSYAGPFSFNFRKSIVYDDWYLDILAKEIPINTPFKIQNFLLTDDSDIILWTREGLPNDDFSQQNAILTLYSMHFPLCIDPQQQALEWIKSMEEKNDVKVTNFGDTNFLEYLEGAIECGRPIVFEDIDDYVDLIIENVLVKNIIEHEDGHQFVMVGNRQVTFNVNFRLYLVTKMSNPHLSSVIFSKASVINFTMIHSGLEQKLLTISVSMERPDVEEELDGLASEIVAKRQLLREQEIFILHELSTTMGNILDNIDLITTLETSNAKYVDICQHLHDVARMMENNDRMRSQYRDIASYGACIFLAMSDMAKVNQIYQYSLGTFINLFRQALKTAPEEVTFETKVAIIKNNLLRNTYNWCSIGIFQRDQLLFTFGIVLKLSVQRGDLHQRQIDFLFGGSSMNTNQTDDDRRYDGWDEPVAQLKFMTVNGMADAQRLMKEFPEKFSTLVANIEMQCDLWEEWCYSDAPEDLSVPLMPHLNNFEKLMVLRCFRRDRLYRAIHKFVISELGEEFVAPIVLNYREIYARTSSSIPVIFVVGPGTNPTEDIVRFSTTPEQVRMISLGEGQETTAWKMLEECAENGQWLLYENAHNLPKFMRHVEQHFHQAWDADENFRLWITMSESDAFPPGLLEKSVKIVTEIPKGLKYNLKSTISRIEFETLEAFDHPALKPLIFVLTFFHGVMQERRKYGKIGWNIPYEFNDTDFSISLQILCLYLTKALTSRQSRISWDILKCLIGDVVYGGRVFDEYDNRVVSCYMNEYFGNFLFDTFQPFHFADDFNVHYTFPISATKQQFVGDWDGDEEIGASRERIIEDIASDILGKLPRQYDIEKVKKAYQINITATGVVLIQELELFNTLICHIKDHLILLKQVTIHISLP</sequence>
<evidence type="ECO:0000259" key="14">
    <source>
        <dbReference type="Pfam" id="PF12777"/>
    </source>
</evidence>
<dbReference type="Gene3D" id="1.20.1270.280">
    <property type="match status" value="1"/>
</dbReference>
<dbReference type="Gene3D" id="1.20.920.20">
    <property type="match status" value="1"/>
</dbReference>
<evidence type="ECO:0000256" key="1">
    <source>
        <dbReference type="ARBA" id="ARBA00004430"/>
    </source>
</evidence>
<dbReference type="GO" id="GO:0008569">
    <property type="term" value="F:minus-end-directed microtubule motor activity"/>
    <property type="evidence" value="ECO:0007669"/>
    <property type="project" value="InterPro"/>
</dbReference>
<dbReference type="AlphaFoldDB" id="A0A1B0GQU5"/>
<evidence type="ECO:0000256" key="2">
    <source>
        <dbReference type="ARBA" id="ARBA00022490"/>
    </source>
</evidence>
<keyword evidence="7" id="KW-0243">Dynein</keyword>
<dbReference type="GO" id="GO:0005524">
    <property type="term" value="F:ATP binding"/>
    <property type="evidence" value="ECO:0007669"/>
    <property type="project" value="UniProtKB-KW"/>
</dbReference>
<dbReference type="InterPro" id="IPR042219">
    <property type="entry name" value="AAA_lid_11_sf"/>
</dbReference>
<feature type="domain" description="Dynein heavy chain AAA lid" evidence="16">
    <location>
        <begin position="802"/>
        <end position="920"/>
    </location>
</feature>
<keyword evidence="9" id="KW-0969">Cilium</keyword>
<dbReference type="PANTHER" id="PTHR22878:SF63">
    <property type="entry name" value="DYNEIN AXONEMAL HEAVY CHAIN 10"/>
    <property type="match status" value="1"/>
</dbReference>
<evidence type="ECO:0000256" key="8">
    <source>
        <dbReference type="ARBA" id="ARBA00023054"/>
    </source>
</evidence>
<evidence type="ECO:0000313" key="19">
    <source>
        <dbReference type="Proteomes" id="UP000092462"/>
    </source>
</evidence>
<dbReference type="GO" id="GO:0045505">
    <property type="term" value="F:dynein intermediate chain binding"/>
    <property type="evidence" value="ECO:0007669"/>
    <property type="project" value="InterPro"/>
</dbReference>
<dbReference type="EMBL" id="AJVK01019329">
    <property type="status" value="NOT_ANNOTATED_CDS"/>
    <property type="molecule type" value="Genomic_DNA"/>
</dbReference>
<dbReference type="Gene3D" id="3.40.50.300">
    <property type="entry name" value="P-loop containing nucleotide triphosphate hydrolases"/>
    <property type="match status" value="2"/>
</dbReference>
<dbReference type="Gene3D" id="1.10.8.720">
    <property type="entry name" value="Region D6 of dynein motor"/>
    <property type="match status" value="1"/>
</dbReference>
<dbReference type="Gene3D" id="1.10.8.1220">
    <property type="match status" value="1"/>
</dbReference>
<dbReference type="GO" id="GO:0005874">
    <property type="term" value="C:microtubule"/>
    <property type="evidence" value="ECO:0007669"/>
    <property type="project" value="UniProtKB-KW"/>
</dbReference>
<evidence type="ECO:0000259" key="16">
    <source>
        <dbReference type="Pfam" id="PF18198"/>
    </source>
</evidence>
<evidence type="ECO:0000256" key="4">
    <source>
        <dbReference type="ARBA" id="ARBA00022737"/>
    </source>
</evidence>
<evidence type="ECO:0000256" key="5">
    <source>
        <dbReference type="ARBA" id="ARBA00022741"/>
    </source>
</evidence>
<dbReference type="Pfam" id="PF18199">
    <property type="entry name" value="Dynein_C"/>
    <property type="match status" value="1"/>
</dbReference>
<evidence type="ECO:0000259" key="17">
    <source>
        <dbReference type="Pfam" id="PF18199"/>
    </source>
</evidence>
<dbReference type="VEuPathDB" id="VectorBase:PPAI010901"/>
<feature type="domain" description="Dynein heavy chain C-terminal" evidence="17">
    <location>
        <begin position="935"/>
        <end position="1003"/>
    </location>
</feature>
<keyword evidence="10" id="KW-0505">Motor protein</keyword>
<dbReference type="InterPro" id="IPR041658">
    <property type="entry name" value="AAA_lid_11"/>
</dbReference>
<evidence type="ECO:0000256" key="7">
    <source>
        <dbReference type="ARBA" id="ARBA00023017"/>
    </source>
</evidence>
<dbReference type="GO" id="GO:0030286">
    <property type="term" value="C:dynein complex"/>
    <property type="evidence" value="ECO:0007669"/>
    <property type="project" value="UniProtKB-KW"/>
</dbReference>
<dbReference type="FunFam" id="3.40.50.300:FF:000049">
    <property type="entry name" value="Dynein, axonemal, heavy chain 5"/>
    <property type="match status" value="1"/>
</dbReference>
<organism evidence="18 19">
    <name type="scientific">Phlebotomus papatasi</name>
    <name type="common">Sandfly</name>
    <dbReference type="NCBI Taxonomy" id="29031"/>
    <lineage>
        <taxon>Eukaryota</taxon>
        <taxon>Metazoa</taxon>
        <taxon>Ecdysozoa</taxon>
        <taxon>Arthropoda</taxon>
        <taxon>Hexapoda</taxon>
        <taxon>Insecta</taxon>
        <taxon>Pterygota</taxon>
        <taxon>Neoptera</taxon>
        <taxon>Endopterygota</taxon>
        <taxon>Diptera</taxon>
        <taxon>Nematocera</taxon>
        <taxon>Psychodoidea</taxon>
        <taxon>Psychodidae</taxon>
        <taxon>Phlebotomus</taxon>
        <taxon>Phlebotomus</taxon>
    </lineage>
</organism>
<dbReference type="InterPro" id="IPR004273">
    <property type="entry name" value="Dynein_heavy_D6_P-loop"/>
</dbReference>
<keyword evidence="3" id="KW-0493">Microtubule</keyword>
<feature type="domain" description="Dynein heavy chain region D6 P-loop" evidence="13">
    <location>
        <begin position="662"/>
        <end position="770"/>
    </location>
</feature>
<keyword evidence="11" id="KW-0206">Cytoskeleton</keyword>
<name>A0A1B0GQU5_PHLPP</name>
<keyword evidence="2" id="KW-0963">Cytoplasm</keyword>
<protein>
    <recommendedName>
        <fullName evidence="20">Dynein heavy chain ATP-binding dynein motor region domain-containing protein</fullName>
    </recommendedName>
</protein>
<dbReference type="EMBL" id="AJVK01019330">
    <property type="status" value="NOT_ANNOTATED_CDS"/>
    <property type="molecule type" value="Genomic_DNA"/>
</dbReference>
<dbReference type="Proteomes" id="UP000092462">
    <property type="component" value="Unassembled WGS sequence"/>
</dbReference>
<dbReference type="Pfam" id="PF18198">
    <property type="entry name" value="AAA_lid_11"/>
    <property type="match status" value="1"/>
</dbReference>
<dbReference type="InterPro" id="IPR041228">
    <property type="entry name" value="Dynein_C"/>
</dbReference>
<keyword evidence="19" id="KW-1185">Reference proteome</keyword>
<dbReference type="InterPro" id="IPR026983">
    <property type="entry name" value="DHC"/>
</dbReference>
<keyword evidence="12" id="KW-0966">Cell projection</keyword>
<dbReference type="InterPro" id="IPR035706">
    <property type="entry name" value="AAA_9"/>
</dbReference>
<evidence type="ECO:0000256" key="6">
    <source>
        <dbReference type="ARBA" id="ARBA00022840"/>
    </source>
</evidence>
<feature type="domain" description="Dynein heavy chain coiled coil stalk" evidence="14">
    <location>
        <begin position="6"/>
        <end position="155"/>
    </location>
</feature>
<dbReference type="InterPro" id="IPR024743">
    <property type="entry name" value="Dynein_HC_stalk"/>
</dbReference>
<dbReference type="Gene3D" id="6.10.140.1060">
    <property type="match status" value="1"/>
</dbReference>
<accession>A0A1B0GQU5</accession>
<keyword evidence="8" id="KW-0175">Coiled coil</keyword>
<evidence type="ECO:0000256" key="9">
    <source>
        <dbReference type="ARBA" id="ARBA00023069"/>
    </source>
</evidence>
<dbReference type="VEuPathDB" id="VectorBase:PPAPM1_008591"/>
<dbReference type="InterPro" id="IPR027417">
    <property type="entry name" value="P-loop_NTPase"/>
</dbReference>
<feature type="domain" description="Dynein heavy chain ATP-binding dynein motor region" evidence="15">
    <location>
        <begin position="186"/>
        <end position="404"/>
    </location>
</feature>
<evidence type="ECO:0000259" key="15">
    <source>
        <dbReference type="Pfam" id="PF12781"/>
    </source>
</evidence>
<dbReference type="PANTHER" id="PTHR22878">
    <property type="entry name" value="DYNEIN HEAVY CHAIN 6, AXONEMAL-LIKE-RELATED"/>
    <property type="match status" value="1"/>
</dbReference>
<evidence type="ECO:0000259" key="13">
    <source>
        <dbReference type="Pfam" id="PF03028"/>
    </source>
</evidence>
<dbReference type="EnsemblMetazoa" id="PPAI010901-RA">
    <property type="protein sequence ID" value="PPAI010901-PA"/>
    <property type="gene ID" value="PPAI010901"/>
</dbReference>
<evidence type="ECO:0000256" key="11">
    <source>
        <dbReference type="ARBA" id="ARBA00023212"/>
    </source>
</evidence>
<dbReference type="GO" id="GO:0051959">
    <property type="term" value="F:dynein light intermediate chain binding"/>
    <property type="evidence" value="ECO:0007669"/>
    <property type="project" value="InterPro"/>
</dbReference>
<evidence type="ECO:0000256" key="10">
    <source>
        <dbReference type="ARBA" id="ARBA00023175"/>
    </source>
</evidence>
<dbReference type="Pfam" id="PF12777">
    <property type="entry name" value="MT"/>
    <property type="match status" value="1"/>
</dbReference>
<evidence type="ECO:0000313" key="18">
    <source>
        <dbReference type="EnsemblMetazoa" id="PPAI010901-PA"/>
    </source>
</evidence>
<dbReference type="GO" id="GO:0007018">
    <property type="term" value="P:microtubule-based movement"/>
    <property type="evidence" value="ECO:0007669"/>
    <property type="project" value="InterPro"/>
</dbReference>
<evidence type="ECO:0008006" key="20">
    <source>
        <dbReference type="Google" id="ProtNLM"/>
    </source>
</evidence>
<comment type="subcellular location">
    <subcellularLocation>
        <location evidence="1">Cytoplasm</location>
        <location evidence="1">Cytoskeleton</location>
        <location evidence="1">Cilium axoneme</location>
    </subcellularLocation>
</comment>
<evidence type="ECO:0000256" key="3">
    <source>
        <dbReference type="ARBA" id="ARBA00022701"/>
    </source>
</evidence>
<keyword evidence="4" id="KW-0677">Repeat</keyword>
<evidence type="ECO:0000256" key="12">
    <source>
        <dbReference type="ARBA" id="ARBA00023273"/>
    </source>
</evidence>
<keyword evidence="5" id="KW-0547">Nucleotide-binding</keyword>
<dbReference type="Pfam" id="PF12781">
    <property type="entry name" value="AAA_9"/>
    <property type="match status" value="1"/>
</dbReference>
<reference evidence="18" key="1">
    <citation type="submission" date="2022-08" db="UniProtKB">
        <authorList>
            <consortium name="EnsemblMetazoa"/>
        </authorList>
    </citation>
    <scope>IDENTIFICATION</scope>
    <source>
        <strain evidence="18">Israel</strain>
    </source>
</reference>
<proteinExistence type="predicted"/>
<dbReference type="Pfam" id="PF03028">
    <property type="entry name" value="Dynein_heavy"/>
    <property type="match status" value="1"/>
</dbReference>
<keyword evidence="6" id="KW-0067">ATP-binding</keyword>
<dbReference type="GO" id="GO:0005930">
    <property type="term" value="C:axoneme"/>
    <property type="evidence" value="ECO:0007669"/>
    <property type="project" value="UniProtKB-SubCell"/>
</dbReference>